<dbReference type="Gene3D" id="2.160.10.10">
    <property type="entry name" value="Hexapeptide repeat proteins"/>
    <property type="match status" value="1"/>
</dbReference>
<dbReference type="InterPro" id="IPR011831">
    <property type="entry name" value="ADP-Glc_PPase"/>
</dbReference>
<dbReference type="SUPFAM" id="SSF51161">
    <property type="entry name" value="Trimeric LpxA-like enzymes"/>
    <property type="match status" value="1"/>
</dbReference>
<protein>
    <submittedName>
        <fullName evidence="5">Glucose-1-phosphate adenylyltransferase</fullName>
    </submittedName>
</protein>
<accession>A0A1H0YR56</accession>
<dbReference type="CDD" id="cd04651">
    <property type="entry name" value="LbH_G1P_AT_C"/>
    <property type="match status" value="1"/>
</dbReference>
<dbReference type="RefSeq" id="WP_035023864.1">
    <property type="nucleotide sequence ID" value="NZ_FNJW01000008.1"/>
</dbReference>
<comment type="similarity">
    <text evidence="1">Belongs to the bacterial/plant glucose-1-phosphate adenylyltransferase family.</text>
</comment>
<dbReference type="OrthoDB" id="9801810at2"/>
<dbReference type="InterPro" id="IPR056818">
    <property type="entry name" value="GlmU/GlgC-like_hexapep"/>
</dbReference>
<keyword evidence="5" id="KW-0548">Nucleotidyltransferase</keyword>
<sequence length="390" mass="43291">MKTNEQLCAVLNLDESESQLMPLTKRRAVAALPFGSRYRLIDFPLSSLYSAEVTSVAIFVRGRARALMDHVRSGYPWGMESTVGGGLFIHSGAEIKEAVEQLESGQISSYYQDQIDFVQHSTKGYVVVMGSKMLCNVDLKAVLRNHIESKSDVTVVYKNVSREFCSPDSIDTCLIFEGEGESKVIDLLTAHELPSEETKIAVGMGIAIMRAEKFIELTREAASNRIKGDINVLIRHSLKEISVNSFEYTGYLKNIDNISSYYQANMDLLDEDNYNALFYRSQPVITKVKNGAPTYYSKEADISNSQLASDCVIDGTVEDSIVFRKVIIEKTATVKYSLIMQGCKIAQGAELQYVILDKGVKIGPGVQLIGTKENPIVIEKNSELTVEKES</sequence>
<dbReference type="InterPro" id="IPR005835">
    <property type="entry name" value="NTP_transferase_dom"/>
</dbReference>
<dbReference type="Gene3D" id="3.90.550.10">
    <property type="entry name" value="Spore Coat Polysaccharide Biosynthesis Protein SpsA, Chain A"/>
    <property type="match status" value="1"/>
</dbReference>
<feature type="domain" description="Glucose-1-phosphate adenylyltransferase/Bifunctional protein GlmU-like C-terminal hexapeptide" evidence="4">
    <location>
        <begin position="298"/>
        <end position="370"/>
    </location>
</feature>
<dbReference type="GO" id="GO:0008878">
    <property type="term" value="F:glucose-1-phosphate adenylyltransferase activity"/>
    <property type="evidence" value="ECO:0007669"/>
    <property type="project" value="InterPro"/>
</dbReference>
<evidence type="ECO:0000313" key="6">
    <source>
        <dbReference type="Proteomes" id="UP000199481"/>
    </source>
</evidence>
<dbReference type="CDD" id="cd02508">
    <property type="entry name" value="ADP_Glucose_PP"/>
    <property type="match status" value="1"/>
</dbReference>
<dbReference type="PANTHER" id="PTHR43523:SF6">
    <property type="entry name" value="GLYCOGEN BIOSYNTHESIS PROTEIN GLGD"/>
    <property type="match status" value="1"/>
</dbReference>
<dbReference type="Pfam" id="PF24894">
    <property type="entry name" value="Hexapep_GlmU"/>
    <property type="match status" value="1"/>
</dbReference>
<evidence type="ECO:0000313" key="5">
    <source>
        <dbReference type="EMBL" id="SDQ17654.1"/>
    </source>
</evidence>
<dbReference type="PANTHER" id="PTHR43523">
    <property type="entry name" value="GLUCOSE-1-PHOSPHATE ADENYLYLTRANSFERASE-RELATED"/>
    <property type="match status" value="1"/>
</dbReference>
<dbReference type="Proteomes" id="UP000199481">
    <property type="component" value="Unassembled WGS sequence"/>
</dbReference>
<name>A0A1H0YR56_9LACT</name>
<keyword evidence="5" id="KW-0808">Transferase</keyword>
<dbReference type="Pfam" id="PF00483">
    <property type="entry name" value="NTP_transferase"/>
    <property type="match status" value="1"/>
</dbReference>
<evidence type="ECO:0000256" key="2">
    <source>
        <dbReference type="ARBA" id="ARBA00023056"/>
    </source>
</evidence>
<keyword evidence="6" id="KW-1185">Reference proteome</keyword>
<keyword evidence="2" id="KW-0320">Glycogen biosynthesis</keyword>
<evidence type="ECO:0000256" key="1">
    <source>
        <dbReference type="ARBA" id="ARBA00010443"/>
    </source>
</evidence>
<dbReference type="EMBL" id="FNJW01000008">
    <property type="protein sequence ID" value="SDQ17654.1"/>
    <property type="molecule type" value="Genomic_DNA"/>
</dbReference>
<evidence type="ECO:0000259" key="4">
    <source>
        <dbReference type="Pfam" id="PF24894"/>
    </source>
</evidence>
<gene>
    <name evidence="5" type="ORF">SAMN04487752_1107</name>
</gene>
<dbReference type="NCBIfam" id="TIGR02092">
    <property type="entry name" value="glgD"/>
    <property type="match status" value="1"/>
</dbReference>
<organism evidence="5 6">
    <name type="scientific">Carnobacterium viridans</name>
    <dbReference type="NCBI Taxonomy" id="174587"/>
    <lineage>
        <taxon>Bacteria</taxon>
        <taxon>Bacillati</taxon>
        <taxon>Bacillota</taxon>
        <taxon>Bacilli</taxon>
        <taxon>Lactobacillales</taxon>
        <taxon>Carnobacteriaceae</taxon>
        <taxon>Carnobacterium</taxon>
    </lineage>
</organism>
<feature type="domain" description="Nucleotidyl transferase" evidence="3">
    <location>
        <begin position="18"/>
        <end position="162"/>
    </location>
</feature>
<evidence type="ECO:0000259" key="3">
    <source>
        <dbReference type="Pfam" id="PF00483"/>
    </source>
</evidence>
<dbReference type="GO" id="GO:0005978">
    <property type="term" value="P:glycogen biosynthetic process"/>
    <property type="evidence" value="ECO:0007669"/>
    <property type="project" value="UniProtKB-KW"/>
</dbReference>
<dbReference type="InterPro" id="IPR011004">
    <property type="entry name" value="Trimer_LpxA-like_sf"/>
</dbReference>
<proteinExistence type="inferred from homology"/>
<reference evidence="6" key="1">
    <citation type="submission" date="2016-10" db="EMBL/GenBank/DDBJ databases">
        <authorList>
            <person name="Varghese N."/>
            <person name="Submissions S."/>
        </authorList>
    </citation>
    <scope>NUCLEOTIDE SEQUENCE [LARGE SCALE GENOMIC DNA]</scope>
    <source>
        <strain evidence="6">MPL-11</strain>
    </source>
</reference>
<dbReference type="SUPFAM" id="SSF53448">
    <property type="entry name" value="Nucleotide-diphospho-sugar transferases"/>
    <property type="match status" value="1"/>
</dbReference>
<dbReference type="AlphaFoldDB" id="A0A1H0YR56"/>
<dbReference type="InterPro" id="IPR029044">
    <property type="entry name" value="Nucleotide-diphossugar_trans"/>
</dbReference>
<dbReference type="InterPro" id="IPR011832">
    <property type="entry name" value="GlgDAde_trans"/>
</dbReference>